<name>A0AA40A1X7_9PEZI</name>
<evidence type="ECO:0000256" key="1">
    <source>
        <dbReference type="SAM" id="MobiDB-lite"/>
    </source>
</evidence>
<dbReference type="Proteomes" id="UP001172102">
    <property type="component" value="Unassembled WGS sequence"/>
</dbReference>
<evidence type="ECO:0000313" key="2">
    <source>
        <dbReference type="EMBL" id="KAK0707816.1"/>
    </source>
</evidence>
<reference evidence="2" key="1">
    <citation type="submission" date="2023-06" db="EMBL/GenBank/DDBJ databases">
        <title>Genome-scale phylogeny and comparative genomics of the fungal order Sordariales.</title>
        <authorList>
            <consortium name="Lawrence Berkeley National Laboratory"/>
            <person name="Hensen N."/>
            <person name="Bonometti L."/>
            <person name="Westerberg I."/>
            <person name="Brannstrom I.O."/>
            <person name="Guillou S."/>
            <person name="Cros-Aarteil S."/>
            <person name="Calhoun S."/>
            <person name="Haridas S."/>
            <person name="Kuo A."/>
            <person name="Mondo S."/>
            <person name="Pangilinan J."/>
            <person name="Riley R."/>
            <person name="Labutti K."/>
            <person name="Andreopoulos B."/>
            <person name="Lipzen A."/>
            <person name="Chen C."/>
            <person name="Yanf M."/>
            <person name="Daum C."/>
            <person name="Ng V."/>
            <person name="Clum A."/>
            <person name="Steindorff A."/>
            <person name="Ohm R."/>
            <person name="Martin F."/>
            <person name="Silar P."/>
            <person name="Natvig D."/>
            <person name="Lalanne C."/>
            <person name="Gautier V."/>
            <person name="Ament-Velasquez S.L."/>
            <person name="Kruys A."/>
            <person name="Hutchinson M.I."/>
            <person name="Powell A.J."/>
            <person name="Barry K."/>
            <person name="Miller A.N."/>
            <person name="Grigoriev I.V."/>
            <person name="Debuchy R."/>
            <person name="Gladieux P."/>
            <person name="Thoren M.H."/>
            <person name="Johannesson H."/>
        </authorList>
    </citation>
    <scope>NUCLEOTIDE SEQUENCE</scope>
    <source>
        <strain evidence="2">SMH4607-1</strain>
    </source>
</reference>
<accession>A0AA40A1X7</accession>
<dbReference type="AlphaFoldDB" id="A0AA40A1X7"/>
<sequence length="155" mass="17383">MVPRVAEWEEDREVMFDNLEMPPHAGKYKLRMSSFARDCTAKAYTPSSLKPGEAIVQKYTAQFARGDAVASKWSFTAQIKGVNNTMSSGPMVNHSEIEENGEKDSRTGTVVYFRNLRAPMQPGDYKVFVKGQAYDDQGNLHTAKAESSPIRIKEE</sequence>
<organism evidence="2 3">
    <name type="scientific">Lasiosphaeris hirsuta</name>
    <dbReference type="NCBI Taxonomy" id="260670"/>
    <lineage>
        <taxon>Eukaryota</taxon>
        <taxon>Fungi</taxon>
        <taxon>Dikarya</taxon>
        <taxon>Ascomycota</taxon>
        <taxon>Pezizomycotina</taxon>
        <taxon>Sordariomycetes</taxon>
        <taxon>Sordariomycetidae</taxon>
        <taxon>Sordariales</taxon>
        <taxon>Lasiosphaeriaceae</taxon>
        <taxon>Lasiosphaeris</taxon>
    </lineage>
</organism>
<keyword evidence="3" id="KW-1185">Reference proteome</keyword>
<comment type="caution">
    <text evidence="2">The sequence shown here is derived from an EMBL/GenBank/DDBJ whole genome shotgun (WGS) entry which is preliminary data.</text>
</comment>
<dbReference type="EMBL" id="JAUKUA010000006">
    <property type="protein sequence ID" value="KAK0707816.1"/>
    <property type="molecule type" value="Genomic_DNA"/>
</dbReference>
<feature type="compositionally biased region" description="Basic and acidic residues" evidence="1">
    <location>
        <begin position="95"/>
        <end position="104"/>
    </location>
</feature>
<evidence type="ECO:0000313" key="3">
    <source>
        <dbReference type="Proteomes" id="UP001172102"/>
    </source>
</evidence>
<protein>
    <submittedName>
        <fullName evidence="2">Uncharacterized protein</fullName>
    </submittedName>
</protein>
<feature type="region of interest" description="Disordered" evidence="1">
    <location>
        <begin position="85"/>
        <end position="104"/>
    </location>
</feature>
<proteinExistence type="predicted"/>
<gene>
    <name evidence="2" type="ORF">B0H67DRAFT_686042</name>
</gene>